<gene>
    <name evidence="3" type="ORF">HMPREF0682_2946</name>
</gene>
<dbReference type="CDD" id="cd00293">
    <property type="entry name" value="USP-like"/>
    <property type="match status" value="1"/>
</dbReference>
<dbReference type="Pfam" id="PF00582">
    <property type="entry name" value="Usp"/>
    <property type="match status" value="1"/>
</dbReference>
<proteinExistence type="inferred from homology"/>
<organism evidence="3 4">
    <name type="scientific">Propionibacterium acidifaciens F0233</name>
    <dbReference type="NCBI Taxonomy" id="553198"/>
    <lineage>
        <taxon>Bacteria</taxon>
        <taxon>Bacillati</taxon>
        <taxon>Actinomycetota</taxon>
        <taxon>Actinomycetes</taxon>
        <taxon>Propionibacteriales</taxon>
        <taxon>Propionibacteriaceae</taxon>
        <taxon>Propionibacterium</taxon>
    </lineage>
</organism>
<reference evidence="3" key="1">
    <citation type="submission" date="2013-08" db="EMBL/GenBank/DDBJ databases">
        <authorList>
            <person name="Durkin A.S."/>
            <person name="Haft D.R."/>
            <person name="McCorrison J."/>
            <person name="Torralba M."/>
            <person name="Gillis M."/>
            <person name="Haft D.H."/>
            <person name="Methe B."/>
            <person name="Sutton G."/>
            <person name="Nelson K.E."/>
        </authorList>
    </citation>
    <scope>NUCLEOTIDE SEQUENCE [LARGE SCALE GENOMIC DNA]</scope>
    <source>
        <strain evidence="3">F0233</strain>
    </source>
</reference>
<protein>
    <submittedName>
        <fullName evidence="3">Universal stress family protein</fullName>
    </submittedName>
</protein>
<dbReference type="Gene3D" id="3.40.50.620">
    <property type="entry name" value="HUPs"/>
    <property type="match status" value="1"/>
</dbReference>
<dbReference type="EMBL" id="ACVN02000030">
    <property type="protein sequence ID" value="ERK62431.1"/>
    <property type="molecule type" value="Genomic_DNA"/>
</dbReference>
<dbReference type="AlphaFoldDB" id="U2R0U9"/>
<dbReference type="Proteomes" id="UP000017052">
    <property type="component" value="Unassembled WGS sequence"/>
</dbReference>
<feature type="domain" description="UspA" evidence="2">
    <location>
        <begin position="6"/>
        <end position="151"/>
    </location>
</feature>
<dbReference type="InterPro" id="IPR014729">
    <property type="entry name" value="Rossmann-like_a/b/a_fold"/>
</dbReference>
<dbReference type="PRINTS" id="PR01438">
    <property type="entry name" value="UNVRSLSTRESS"/>
</dbReference>
<comment type="caution">
    <text evidence="3">The sequence shown here is derived from an EMBL/GenBank/DDBJ whole genome shotgun (WGS) entry which is preliminary data.</text>
</comment>
<evidence type="ECO:0000313" key="3">
    <source>
        <dbReference type="EMBL" id="ERK62431.1"/>
    </source>
</evidence>
<keyword evidence="4" id="KW-1185">Reference proteome</keyword>
<dbReference type="PANTHER" id="PTHR46268">
    <property type="entry name" value="STRESS RESPONSE PROTEIN NHAX"/>
    <property type="match status" value="1"/>
</dbReference>
<dbReference type="PANTHER" id="PTHR46268:SF6">
    <property type="entry name" value="UNIVERSAL STRESS PROTEIN UP12"/>
    <property type="match status" value="1"/>
</dbReference>
<name>U2R0U9_9ACTN</name>
<dbReference type="InterPro" id="IPR006016">
    <property type="entry name" value="UspA"/>
</dbReference>
<evidence type="ECO:0000259" key="2">
    <source>
        <dbReference type="Pfam" id="PF00582"/>
    </source>
</evidence>
<comment type="similarity">
    <text evidence="1">Belongs to the universal stress protein A family.</text>
</comment>
<dbReference type="GeneID" id="95361111"/>
<sequence length="173" mass="18128">MELDRYRKILVGTDGSSLAGPTVTRAARLAVADDADLIVVCAYTKMLAREAAREPNLEGSVATLGQVPGSEAATQAIRDAMKVAHEAGARVTAALLVDADPVAAILETARDHRVDAIVLGAIRDTSVVGRLLGNVSSAVVRRAHRDVLVVRPVEGSEEPNVAEDVEIAPTSED</sequence>
<evidence type="ECO:0000256" key="1">
    <source>
        <dbReference type="ARBA" id="ARBA00008791"/>
    </source>
</evidence>
<dbReference type="InterPro" id="IPR006015">
    <property type="entry name" value="Universal_stress_UspA"/>
</dbReference>
<dbReference type="RefSeq" id="WP_021796310.1">
    <property type="nucleotide sequence ID" value="NZ_ACVN02000030.1"/>
</dbReference>
<dbReference type="SUPFAM" id="SSF52402">
    <property type="entry name" value="Adenine nucleotide alpha hydrolases-like"/>
    <property type="match status" value="1"/>
</dbReference>
<accession>U2R0U9</accession>
<evidence type="ECO:0000313" key="4">
    <source>
        <dbReference type="Proteomes" id="UP000017052"/>
    </source>
</evidence>